<dbReference type="InterPro" id="IPR015495">
    <property type="entry name" value="Myb_TF_plants"/>
</dbReference>
<organism evidence="9 10">
    <name type="scientific">Cinchona calisaya</name>
    <dbReference type="NCBI Taxonomy" id="153742"/>
    <lineage>
        <taxon>Eukaryota</taxon>
        <taxon>Viridiplantae</taxon>
        <taxon>Streptophyta</taxon>
        <taxon>Embryophyta</taxon>
        <taxon>Tracheophyta</taxon>
        <taxon>Spermatophyta</taxon>
        <taxon>Magnoliopsida</taxon>
        <taxon>eudicotyledons</taxon>
        <taxon>Gunneridae</taxon>
        <taxon>Pentapetalae</taxon>
        <taxon>asterids</taxon>
        <taxon>lamiids</taxon>
        <taxon>Gentianales</taxon>
        <taxon>Rubiaceae</taxon>
        <taxon>Cinchonoideae</taxon>
        <taxon>Cinchoneae</taxon>
        <taxon>Cinchona</taxon>
    </lineage>
</organism>
<evidence type="ECO:0000256" key="2">
    <source>
        <dbReference type="ARBA" id="ARBA00023015"/>
    </source>
</evidence>
<comment type="subcellular location">
    <subcellularLocation>
        <location evidence="1">Nucleus</location>
    </subcellularLocation>
</comment>
<comment type="caution">
    <text evidence="9">The sequence shown here is derived from an EMBL/GenBank/DDBJ whole genome shotgun (WGS) entry which is preliminary data.</text>
</comment>
<dbReference type="EMBL" id="JBJUIK010000009">
    <property type="protein sequence ID" value="KAL3517388.1"/>
    <property type="molecule type" value="Genomic_DNA"/>
</dbReference>
<feature type="domain" description="Myb-like" evidence="7">
    <location>
        <begin position="62"/>
        <end position="112"/>
    </location>
</feature>
<feature type="domain" description="Myb-like" evidence="7">
    <location>
        <begin position="9"/>
        <end position="61"/>
    </location>
</feature>
<reference evidence="9 10" key="1">
    <citation type="submission" date="2024-11" db="EMBL/GenBank/DDBJ databases">
        <title>A near-complete genome assembly of Cinchona calisaya.</title>
        <authorList>
            <person name="Lian D.C."/>
            <person name="Zhao X.W."/>
            <person name="Wei L."/>
        </authorList>
    </citation>
    <scope>NUCLEOTIDE SEQUENCE [LARGE SCALE GENOMIC DNA]</scope>
    <source>
        <tissue evidence="9">Nenye</tissue>
    </source>
</reference>
<evidence type="ECO:0000313" key="9">
    <source>
        <dbReference type="EMBL" id="KAL3517388.1"/>
    </source>
</evidence>
<dbReference type="GO" id="GO:0003677">
    <property type="term" value="F:DNA binding"/>
    <property type="evidence" value="ECO:0007669"/>
    <property type="project" value="UniProtKB-KW"/>
</dbReference>
<sequence length="407" mass="45255">MGRAPCCEKVGLNRGRWTAEEDEILTNYIQANGEGSWRSLPKNAGLLRCGKSCRLRWINYLRSDLKRGNISEQEEEIIVNLHASLGNRWSLIAGHLPGRTDNEIKNYWNCHLSRKLHIFKNTSGSETVPALAGAVLKNQKVGRTNRSNKKKNKSSIQSDQSKDANETVPRTPTSEKETILSSAISCEEETMSCKVLLDPCPKEERTEIWPNMTACSDVYAITLEDGETKKSISMLKPAAEEFTSTNGDFCDGGVQGMKDSDINLRLDDMIMMVDPDPDDDGILTFHGNTGMCGSGTTINMDTRSAISSDHQDDHNQEETGRLGMKLMDVSNGEKGELISGSDHDHHDDGKHHDWEEYWQLLGEKADILSCPWDSDNNHGNGDSCDYGVGTSEMDDEKHNAMVAWLLS</sequence>
<keyword evidence="5" id="KW-0539">Nucleus</keyword>
<gene>
    <name evidence="9" type="ORF">ACH5RR_019977</name>
</gene>
<accession>A0ABD2ZE79</accession>
<feature type="domain" description="HTH myb-type" evidence="8">
    <location>
        <begin position="9"/>
        <end position="61"/>
    </location>
</feature>
<dbReference type="GO" id="GO:0005634">
    <property type="term" value="C:nucleus"/>
    <property type="evidence" value="ECO:0007669"/>
    <property type="project" value="UniProtKB-SubCell"/>
</dbReference>
<dbReference type="Proteomes" id="UP001630127">
    <property type="component" value="Unassembled WGS sequence"/>
</dbReference>
<dbReference type="AlphaFoldDB" id="A0ABD2ZE79"/>
<dbReference type="InterPro" id="IPR009057">
    <property type="entry name" value="Homeodomain-like_sf"/>
</dbReference>
<evidence type="ECO:0000259" key="8">
    <source>
        <dbReference type="PROSITE" id="PS51294"/>
    </source>
</evidence>
<dbReference type="PROSITE" id="PS50090">
    <property type="entry name" value="MYB_LIKE"/>
    <property type="match status" value="2"/>
</dbReference>
<dbReference type="InterPro" id="IPR017930">
    <property type="entry name" value="Myb_dom"/>
</dbReference>
<dbReference type="Pfam" id="PF00249">
    <property type="entry name" value="Myb_DNA-binding"/>
    <property type="match status" value="2"/>
</dbReference>
<evidence type="ECO:0000259" key="7">
    <source>
        <dbReference type="PROSITE" id="PS50090"/>
    </source>
</evidence>
<dbReference type="SMART" id="SM00717">
    <property type="entry name" value="SANT"/>
    <property type="match status" value="2"/>
</dbReference>
<dbReference type="CDD" id="cd00167">
    <property type="entry name" value="SANT"/>
    <property type="match status" value="2"/>
</dbReference>
<evidence type="ECO:0000256" key="6">
    <source>
        <dbReference type="SAM" id="MobiDB-lite"/>
    </source>
</evidence>
<evidence type="ECO:0000256" key="1">
    <source>
        <dbReference type="ARBA" id="ARBA00004123"/>
    </source>
</evidence>
<feature type="region of interest" description="Disordered" evidence="6">
    <location>
        <begin position="139"/>
        <end position="179"/>
    </location>
</feature>
<keyword evidence="10" id="KW-1185">Reference proteome</keyword>
<evidence type="ECO:0000313" key="10">
    <source>
        <dbReference type="Proteomes" id="UP001630127"/>
    </source>
</evidence>
<keyword evidence="2" id="KW-0805">Transcription regulation</keyword>
<name>A0ABD2ZE79_9GENT</name>
<dbReference type="InterPro" id="IPR001005">
    <property type="entry name" value="SANT/Myb"/>
</dbReference>
<evidence type="ECO:0000256" key="3">
    <source>
        <dbReference type="ARBA" id="ARBA00023125"/>
    </source>
</evidence>
<dbReference type="FunFam" id="1.10.10.60:FF:000121">
    <property type="entry name" value="Myb transcription factor"/>
    <property type="match status" value="1"/>
</dbReference>
<proteinExistence type="predicted"/>
<keyword evidence="4" id="KW-0804">Transcription</keyword>
<evidence type="ECO:0000256" key="5">
    <source>
        <dbReference type="ARBA" id="ARBA00023242"/>
    </source>
</evidence>
<dbReference type="PROSITE" id="PS51294">
    <property type="entry name" value="HTH_MYB"/>
    <property type="match status" value="2"/>
</dbReference>
<dbReference type="SUPFAM" id="SSF46689">
    <property type="entry name" value="Homeodomain-like"/>
    <property type="match status" value="1"/>
</dbReference>
<feature type="domain" description="HTH myb-type" evidence="8">
    <location>
        <begin position="62"/>
        <end position="116"/>
    </location>
</feature>
<evidence type="ECO:0000256" key="4">
    <source>
        <dbReference type="ARBA" id="ARBA00023163"/>
    </source>
</evidence>
<dbReference type="PANTHER" id="PTHR47999">
    <property type="entry name" value="TRANSCRIPTION FACTOR MYB8-RELATED-RELATED"/>
    <property type="match status" value="1"/>
</dbReference>
<dbReference type="PANTHER" id="PTHR47999:SF6">
    <property type="entry name" value="MYB-RELATED PROTEIN P"/>
    <property type="match status" value="1"/>
</dbReference>
<protein>
    <submittedName>
        <fullName evidence="9">Uncharacterized protein</fullName>
    </submittedName>
</protein>
<keyword evidence="3" id="KW-0238">DNA-binding</keyword>
<dbReference type="Gene3D" id="1.10.10.60">
    <property type="entry name" value="Homeodomain-like"/>
    <property type="match status" value="2"/>
</dbReference>